<reference evidence="2 3" key="1">
    <citation type="submission" date="2019-07" db="EMBL/GenBank/DDBJ databases">
        <authorList>
            <person name="Jastrzebski P J."/>
            <person name="Paukszto L."/>
            <person name="Jastrzebski P J."/>
        </authorList>
    </citation>
    <scope>NUCLEOTIDE SEQUENCE [LARGE SCALE GENOMIC DNA]</scope>
    <source>
        <strain evidence="2 3">WMS-il1</strain>
    </source>
</reference>
<sequence>MNSTFDGTSKMLQQSDAIFAVVGFILIFLQPVLIPVIVIVIAMEFWKRFNAERGQHEEANQTAPAKDQLTKLLNGYEVITFAEEAILIDDMKVSESIPSILLKVYIMKPEAEKESKLQFRQTPILRQHLEGSLHKCT</sequence>
<evidence type="ECO:0000313" key="3">
    <source>
        <dbReference type="Proteomes" id="UP000321570"/>
    </source>
</evidence>
<keyword evidence="3" id="KW-1185">Reference proteome</keyword>
<dbReference type="Proteomes" id="UP000321570">
    <property type="component" value="Unassembled WGS sequence"/>
</dbReference>
<dbReference type="AlphaFoldDB" id="A0A564Z179"/>
<gene>
    <name evidence="2" type="ORF">WMSIL1_LOCUS11847</name>
</gene>
<keyword evidence="1" id="KW-0812">Transmembrane</keyword>
<proteinExistence type="predicted"/>
<accession>A0A564Z179</accession>
<protein>
    <submittedName>
        <fullName evidence="2">Uncharacterized protein</fullName>
    </submittedName>
</protein>
<evidence type="ECO:0000313" key="2">
    <source>
        <dbReference type="EMBL" id="VUZ53222.1"/>
    </source>
</evidence>
<organism evidence="2 3">
    <name type="scientific">Hymenolepis diminuta</name>
    <name type="common">Rat tapeworm</name>
    <dbReference type="NCBI Taxonomy" id="6216"/>
    <lineage>
        <taxon>Eukaryota</taxon>
        <taxon>Metazoa</taxon>
        <taxon>Spiralia</taxon>
        <taxon>Lophotrochozoa</taxon>
        <taxon>Platyhelminthes</taxon>
        <taxon>Cestoda</taxon>
        <taxon>Eucestoda</taxon>
        <taxon>Cyclophyllidea</taxon>
        <taxon>Hymenolepididae</taxon>
        <taxon>Hymenolepis</taxon>
    </lineage>
</organism>
<feature type="transmembrane region" description="Helical" evidence="1">
    <location>
        <begin position="17"/>
        <end position="43"/>
    </location>
</feature>
<keyword evidence="1" id="KW-1133">Transmembrane helix</keyword>
<name>A0A564Z179_HYMDI</name>
<evidence type="ECO:0000256" key="1">
    <source>
        <dbReference type="SAM" id="Phobius"/>
    </source>
</evidence>
<dbReference type="EMBL" id="CABIJS010000555">
    <property type="protein sequence ID" value="VUZ53222.1"/>
    <property type="molecule type" value="Genomic_DNA"/>
</dbReference>
<keyword evidence="1" id="KW-0472">Membrane</keyword>